<dbReference type="GO" id="GO:0005524">
    <property type="term" value="F:ATP binding"/>
    <property type="evidence" value="ECO:0007669"/>
    <property type="project" value="UniProtKB-KW"/>
</dbReference>
<gene>
    <name evidence="5" type="ORF">K8I29_13930</name>
</gene>
<dbReference type="PANTHER" id="PTHR43030:SF1">
    <property type="entry name" value="PHOSPHOENOLPYRUVATE SYNTHASE"/>
    <property type="match status" value="1"/>
</dbReference>
<accession>A0A953JG75</accession>
<dbReference type="InterPro" id="IPR040442">
    <property type="entry name" value="Pyrv_kinase-like_dom_sf"/>
</dbReference>
<dbReference type="InterPro" id="IPR015813">
    <property type="entry name" value="Pyrv/PenolPyrv_kinase-like_dom"/>
</dbReference>
<dbReference type="GO" id="GO:0008986">
    <property type="term" value="F:pyruvate, water dikinase activity"/>
    <property type="evidence" value="ECO:0007669"/>
    <property type="project" value="InterPro"/>
</dbReference>
<evidence type="ECO:0000256" key="2">
    <source>
        <dbReference type="ARBA" id="ARBA00022741"/>
    </source>
</evidence>
<dbReference type="Gene3D" id="3.20.20.60">
    <property type="entry name" value="Phosphoenolpyruvate-binding domains"/>
    <property type="match status" value="2"/>
</dbReference>
<dbReference type="EMBL" id="JAIOIV010000110">
    <property type="protein sequence ID" value="MBZ0157296.1"/>
    <property type="molecule type" value="Genomic_DNA"/>
</dbReference>
<keyword evidence="3" id="KW-0067">ATP-binding</keyword>
<dbReference type="Proteomes" id="UP000705867">
    <property type="component" value="Unassembled WGS sequence"/>
</dbReference>
<protein>
    <recommendedName>
        <fullName evidence="4">PEP-utilising enzyme C-terminal domain-containing protein</fullName>
    </recommendedName>
</protein>
<comment type="similarity">
    <text evidence="1">Belongs to the PEP-utilizing enzyme family.</text>
</comment>
<evidence type="ECO:0000259" key="4">
    <source>
        <dbReference type="Pfam" id="PF02896"/>
    </source>
</evidence>
<proteinExistence type="inferred from homology"/>
<reference evidence="5" key="2">
    <citation type="submission" date="2021-08" db="EMBL/GenBank/DDBJ databases">
        <authorList>
            <person name="Dalcin Martins P."/>
        </authorList>
    </citation>
    <scope>NUCLEOTIDE SEQUENCE</scope>
    <source>
        <strain evidence="5">MAG_39</strain>
    </source>
</reference>
<reference evidence="5" key="1">
    <citation type="journal article" date="2021" name="bioRxiv">
        <title>Unraveling nitrogen, sulfur and carbon metabolic pathways and microbial community transcriptional responses to substrate deprivation and toxicity stresses in a bioreactor mimicking anoxic brackish coastal sediment conditions.</title>
        <authorList>
            <person name="Martins P.D."/>
            <person name="Echeveste M.J."/>
            <person name="Arshad A."/>
            <person name="Kurth J."/>
            <person name="Ouboter H."/>
            <person name="Jetten M.S.M."/>
            <person name="Welte C.U."/>
        </authorList>
    </citation>
    <scope>NUCLEOTIDE SEQUENCE</scope>
    <source>
        <strain evidence="5">MAG_39</strain>
    </source>
</reference>
<name>A0A953JG75_9BACT</name>
<dbReference type="AlphaFoldDB" id="A0A953JG75"/>
<dbReference type="InterPro" id="IPR000121">
    <property type="entry name" value="PEP_util_C"/>
</dbReference>
<sequence>MHLEDVPDVKTQIMINMSSPAAAFRWWRLPVRGVGLARMEFIINSIIKIHPMALAHFDQVEDTGARKEIEALTEGYGLRRGEKGLLVYVMAEIPSNVLLAEQFAERFDGFSIASNDLTQLVLGVDRDSAELKGLFDERNEAVKRMVRSLIETAHESGTKAGLCGQAPSDYPEFAEFLVEVGIDSVSLNPDSVLNMIGHVAEMENARACGGCRS</sequence>
<dbReference type="SUPFAM" id="SSF51621">
    <property type="entry name" value="Phosphoenolpyruvate/pyruvate domain"/>
    <property type="match status" value="1"/>
</dbReference>
<dbReference type="Pfam" id="PF02896">
    <property type="entry name" value="PEP-utilizers_C"/>
    <property type="match status" value="1"/>
</dbReference>
<feature type="domain" description="PEP-utilising enzyme C-terminal" evidence="4">
    <location>
        <begin position="81"/>
        <end position="200"/>
    </location>
</feature>
<dbReference type="InterPro" id="IPR006319">
    <property type="entry name" value="PEP_synth"/>
</dbReference>
<dbReference type="PANTHER" id="PTHR43030">
    <property type="entry name" value="PHOSPHOENOLPYRUVATE SYNTHASE"/>
    <property type="match status" value="1"/>
</dbReference>
<evidence type="ECO:0000256" key="3">
    <source>
        <dbReference type="ARBA" id="ARBA00022840"/>
    </source>
</evidence>
<evidence type="ECO:0000313" key="5">
    <source>
        <dbReference type="EMBL" id="MBZ0157296.1"/>
    </source>
</evidence>
<comment type="caution">
    <text evidence="5">The sequence shown here is derived from an EMBL/GenBank/DDBJ whole genome shotgun (WGS) entry which is preliminary data.</text>
</comment>
<evidence type="ECO:0000313" key="6">
    <source>
        <dbReference type="Proteomes" id="UP000705867"/>
    </source>
</evidence>
<organism evidence="5 6">
    <name type="scientific">Candidatus Nitrobium versatile</name>
    <dbReference type="NCBI Taxonomy" id="2884831"/>
    <lineage>
        <taxon>Bacteria</taxon>
        <taxon>Pseudomonadati</taxon>
        <taxon>Nitrospirota</taxon>
        <taxon>Nitrospiria</taxon>
        <taxon>Nitrospirales</taxon>
        <taxon>Nitrospiraceae</taxon>
        <taxon>Candidatus Nitrobium</taxon>
    </lineage>
</organism>
<keyword evidence="2" id="KW-0547">Nucleotide-binding</keyword>
<evidence type="ECO:0000256" key="1">
    <source>
        <dbReference type="ARBA" id="ARBA00007837"/>
    </source>
</evidence>